<evidence type="ECO:0000313" key="3">
    <source>
        <dbReference type="Proteomes" id="UP001445335"/>
    </source>
</evidence>
<dbReference type="EMBL" id="JALJOU010000017">
    <property type="protein sequence ID" value="KAK9839319.1"/>
    <property type="molecule type" value="Genomic_DNA"/>
</dbReference>
<feature type="domain" description="Cell division control protein 24 OB" evidence="1">
    <location>
        <begin position="364"/>
        <end position="543"/>
    </location>
</feature>
<evidence type="ECO:0000313" key="2">
    <source>
        <dbReference type="EMBL" id="KAK9839319.1"/>
    </source>
</evidence>
<name>A0AAW1S031_9CHLO</name>
<evidence type="ECO:0000259" key="1">
    <source>
        <dbReference type="Pfam" id="PF17244"/>
    </source>
</evidence>
<comment type="caution">
    <text evidence="2">The sequence shown here is derived from an EMBL/GenBank/DDBJ whole genome shotgun (WGS) entry which is preliminary data.</text>
</comment>
<dbReference type="Proteomes" id="UP001445335">
    <property type="component" value="Unassembled WGS sequence"/>
</dbReference>
<organism evidence="2 3">
    <name type="scientific">Elliptochloris bilobata</name>
    <dbReference type="NCBI Taxonomy" id="381761"/>
    <lineage>
        <taxon>Eukaryota</taxon>
        <taxon>Viridiplantae</taxon>
        <taxon>Chlorophyta</taxon>
        <taxon>core chlorophytes</taxon>
        <taxon>Trebouxiophyceae</taxon>
        <taxon>Trebouxiophyceae incertae sedis</taxon>
        <taxon>Elliptochloris clade</taxon>
        <taxon>Elliptochloris</taxon>
    </lineage>
</organism>
<keyword evidence="3" id="KW-1185">Reference proteome</keyword>
<accession>A0AAW1S031</accession>
<dbReference type="PANTHER" id="PTHR36033:SF1">
    <property type="entry name" value="NUCLEIC ACID-BINDING PROTEINS SUPERFAMILY"/>
    <property type="match status" value="1"/>
</dbReference>
<dbReference type="PANTHER" id="PTHR36033">
    <property type="entry name" value="NUCLEIC ACID-BINDING PROTEINS SUPERFAMILY"/>
    <property type="match status" value="1"/>
</dbReference>
<dbReference type="AlphaFoldDB" id="A0AAW1S031"/>
<proteinExistence type="predicted"/>
<dbReference type="InterPro" id="IPR035203">
    <property type="entry name" value="Cdc24_OB3"/>
</dbReference>
<dbReference type="Pfam" id="PF17244">
    <property type="entry name" value="CDC24_OB3"/>
    <property type="match status" value="1"/>
</dbReference>
<protein>
    <recommendedName>
        <fullName evidence="1">Cell division control protein 24 OB domain-containing protein</fullName>
    </recommendedName>
</protein>
<gene>
    <name evidence="2" type="ORF">WJX81_007746</name>
</gene>
<sequence>MYTHIVERWSAQATTQSQASPQAEGRLASLAEVLAAGGDTAAPSVEARITTVEAANGRPIVLALQDASVDTPLGMYLHSRWAPLCQMSCPLLAAGTTLRIAGCRVRRAPNSCCVPPRLLPAAEMALVYSSVKEAMAALHPLPLCPVHQALDPAPVPGQRCEIGAALHAVVASVGAPQSGFDSAHSLATRTGAWRLVWLVDARDESRMAAPVALRLLDEQVLQAALLRAAFGDILAVRETVLLAHPLLIGGSAGADGGGACFELGPQSLVGALVGHVAGVELRRDGRSQTLWLHVQAGTDSVEVHAAVDGPIRRHALALRPGHIAVLTGLRPLDPDLNPSRAVARPPEPGLAAAVPMDVDSAPALVWREEAPDAALASLSALPALLSSPAFRPAAATALATGQRDSSGTCGSADQQGLHLCEVELGALPRVSIRRAHAPCGRWLRAASLEWGGMFDAAASPFAAAGSAADERDRLDPVMIGLWTCSFCSVDCGAAAAPFAFDVGVELVAPSGRTAARVVGEPAAALLGVFPTQWQAWDEDARQAHLREQVLGMRLLVSLVAEESSRPPQVAGLWRLDW</sequence>
<reference evidence="2 3" key="1">
    <citation type="journal article" date="2024" name="Nat. Commun.">
        <title>Phylogenomics reveals the evolutionary origins of lichenization in chlorophyte algae.</title>
        <authorList>
            <person name="Puginier C."/>
            <person name="Libourel C."/>
            <person name="Otte J."/>
            <person name="Skaloud P."/>
            <person name="Haon M."/>
            <person name="Grisel S."/>
            <person name="Petersen M."/>
            <person name="Berrin J.G."/>
            <person name="Delaux P.M."/>
            <person name="Dal Grande F."/>
            <person name="Keller J."/>
        </authorList>
    </citation>
    <scope>NUCLEOTIDE SEQUENCE [LARGE SCALE GENOMIC DNA]</scope>
    <source>
        <strain evidence="2 3">SAG 245.80</strain>
    </source>
</reference>